<dbReference type="EMBL" id="CACRXK020006675">
    <property type="protein sequence ID" value="CAB4010099.1"/>
    <property type="molecule type" value="Genomic_DNA"/>
</dbReference>
<keyword evidence="1" id="KW-0677">Repeat</keyword>
<dbReference type="PANTHER" id="PTHR24198:SF165">
    <property type="entry name" value="ANKYRIN REPEAT-CONTAINING PROTEIN-RELATED"/>
    <property type="match status" value="1"/>
</dbReference>
<dbReference type="Pfam" id="PF12796">
    <property type="entry name" value="Ank_2"/>
    <property type="match status" value="1"/>
</dbReference>
<evidence type="ECO:0000313" key="3">
    <source>
        <dbReference type="EMBL" id="CAB4010099.1"/>
    </source>
</evidence>
<gene>
    <name evidence="3" type="ORF">PACLA_8A059336</name>
</gene>
<dbReference type="SUPFAM" id="SSF48403">
    <property type="entry name" value="Ankyrin repeat"/>
    <property type="match status" value="1"/>
</dbReference>
<keyword evidence="2" id="KW-0040">ANK repeat</keyword>
<reference evidence="3" key="1">
    <citation type="submission" date="2020-04" db="EMBL/GenBank/DDBJ databases">
        <authorList>
            <person name="Alioto T."/>
            <person name="Alioto T."/>
            <person name="Gomez Garrido J."/>
        </authorList>
    </citation>
    <scope>NUCLEOTIDE SEQUENCE</scope>
    <source>
        <strain evidence="3">A484AB</strain>
    </source>
</reference>
<dbReference type="Gene3D" id="1.25.40.20">
    <property type="entry name" value="Ankyrin repeat-containing domain"/>
    <property type="match status" value="2"/>
</dbReference>
<dbReference type="SMART" id="SM00248">
    <property type="entry name" value="ANK"/>
    <property type="match status" value="5"/>
</dbReference>
<organism evidence="3 4">
    <name type="scientific">Paramuricea clavata</name>
    <name type="common">Red gorgonian</name>
    <name type="synonym">Violescent sea-whip</name>
    <dbReference type="NCBI Taxonomy" id="317549"/>
    <lineage>
        <taxon>Eukaryota</taxon>
        <taxon>Metazoa</taxon>
        <taxon>Cnidaria</taxon>
        <taxon>Anthozoa</taxon>
        <taxon>Octocorallia</taxon>
        <taxon>Malacalcyonacea</taxon>
        <taxon>Plexauridae</taxon>
        <taxon>Paramuricea</taxon>
    </lineage>
</organism>
<comment type="caution">
    <text evidence="3">The sequence shown here is derived from an EMBL/GenBank/DDBJ whole genome shotgun (WGS) entry which is preliminary data.</text>
</comment>
<dbReference type="AlphaFoldDB" id="A0A7D9EIP6"/>
<proteinExistence type="predicted"/>
<dbReference type="InterPro" id="IPR002110">
    <property type="entry name" value="Ankyrin_rpt"/>
</dbReference>
<keyword evidence="4" id="KW-1185">Reference proteome</keyword>
<protein>
    <submittedName>
        <fullName evidence="3">Ankyrin repeat-containing At5g02620-like</fullName>
    </submittedName>
</protein>
<sequence length="245" mass="27600">MRAELKTAGLHQTWPPKSNRSLILIEAVHSERHRQLRLLLDAGVNVNCQDPETGHTPLIRAMFIENARQRRAIVKTLLGYGGRVEKTDREGKTAFAWACLLGRNDVIRYLFREIHLDIGLGSIDSSGNDNLTLACASGNPTTVRLIADAFRKARIDMNRRNLNDENAIMTAHRLGFYDCVKVLVEDGYVATTMPKEVLYGEERGTSSVHARVLQQAPNRCITLPQIFSMYSDHLTNSFPRSISKR</sequence>
<dbReference type="InterPro" id="IPR036770">
    <property type="entry name" value="Ankyrin_rpt-contain_sf"/>
</dbReference>
<dbReference type="OrthoDB" id="5406014at2759"/>
<accession>A0A7D9EIP6</accession>
<evidence type="ECO:0000256" key="1">
    <source>
        <dbReference type="ARBA" id="ARBA00022737"/>
    </source>
</evidence>
<dbReference type="Proteomes" id="UP001152795">
    <property type="component" value="Unassembled WGS sequence"/>
</dbReference>
<name>A0A7D9EIP6_PARCT</name>
<evidence type="ECO:0000313" key="4">
    <source>
        <dbReference type="Proteomes" id="UP001152795"/>
    </source>
</evidence>
<dbReference type="PANTHER" id="PTHR24198">
    <property type="entry name" value="ANKYRIN REPEAT AND PROTEIN KINASE DOMAIN-CONTAINING PROTEIN"/>
    <property type="match status" value="1"/>
</dbReference>
<evidence type="ECO:0000256" key="2">
    <source>
        <dbReference type="ARBA" id="ARBA00023043"/>
    </source>
</evidence>